<evidence type="ECO:0000313" key="2">
    <source>
        <dbReference type="Proteomes" id="UP000445309"/>
    </source>
</evidence>
<sequence length="205" mass="24305">MPNFIIDKEEFEKYKSKIGKVFPEYTSFEKNNFNSNFKYFIGFDFDYILEEIFFEGMIAFLNKIKNDKLIFYTLDPSPENYFFTHFNKYSAFELGTHSSYEDFNDIIYKDPGESTSDSIGINSNEIALFSKSNDWTIIGSRDWEIAIAGFTSSEIKEKFIQSFRNKSDIFTTIKEQVEILDDILKFNDNIKNEYLHLVENYKDRD</sequence>
<protein>
    <submittedName>
        <fullName evidence="1">Uncharacterized protein</fullName>
    </submittedName>
</protein>
<keyword evidence="2" id="KW-1185">Reference proteome</keyword>
<organism evidence="1 2">
    <name type="scientific">Chryseobacterium fistulae</name>
    <dbReference type="NCBI Taxonomy" id="2675058"/>
    <lineage>
        <taxon>Bacteria</taxon>
        <taxon>Pseudomonadati</taxon>
        <taxon>Bacteroidota</taxon>
        <taxon>Flavobacteriia</taxon>
        <taxon>Flavobacteriales</taxon>
        <taxon>Weeksellaceae</taxon>
        <taxon>Chryseobacterium group</taxon>
        <taxon>Chryseobacterium</taxon>
    </lineage>
</organism>
<accession>A0A6N4XPN9</accession>
<name>A0A6N4XPN9_9FLAO</name>
<gene>
    <name evidence="1" type="ORF">CHRY9393_00938</name>
</gene>
<proteinExistence type="predicted"/>
<dbReference type="EMBL" id="CACVBY010000014">
    <property type="protein sequence ID" value="CAA7386641.1"/>
    <property type="molecule type" value="Genomic_DNA"/>
</dbReference>
<evidence type="ECO:0000313" key="1">
    <source>
        <dbReference type="EMBL" id="CAA7386641.1"/>
    </source>
</evidence>
<dbReference type="Proteomes" id="UP000445309">
    <property type="component" value="Unassembled WGS sequence"/>
</dbReference>
<reference evidence="1 2" key="1">
    <citation type="submission" date="2020-01" db="EMBL/GenBank/DDBJ databases">
        <authorList>
            <person name="Rodrigo-Torres L."/>
            <person name="Arahal R. D."/>
            <person name="Lucena T."/>
        </authorList>
    </citation>
    <scope>NUCLEOTIDE SEQUENCE [LARGE SCALE GENOMIC DNA]</scope>
    <source>
        <strain evidence="1 2">CECT 9393</strain>
    </source>
</reference>
<dbReference type="AlphaFoldDB" id="A0A6N4XPN9"/>
<dbReference type="RefSeq" id="WP_162072266.1">
    <property type="nucleotide sequence ID" value="NZ_CACVBY010000014.1"/>
</dbReference>